<evidence type="ECO:0000256" key="9">
    <source>
        <dbReference type="ARBA" id="ARBA00040743"/>
    </source>
</evidence>
<feature type="transmembrane region" description="Helical" evidence="12">
    <location>
        <begin position="12"/>
        <end position="31"/>
    </location>
</feature>
<feature type="domain" description="PpiC" evidence="13">
    <location>
        <begin position="559"/>
        <end position="672"/>
    </location>
</feature>
<reference evidence="14" key="1">
    <citation type="journal article" date="2022" name="Int. J. Syst. Evol. Microbiol.">
        <title>Prevotella lacticifex sp. nov., isolated from the rumen of cows.</title>
        <authorList>
            <person name="Shinkai T."/>
            <person name="Ikeyama N."/>
            <person name="Kumagai M."/>
            <person name="Ohmori H."/>
            <person name="Sakamoto M."/>
            <person name="Ohkuma M."/>
            <person name="Mitsumori M."/>
        </authorList>
    </citation>
    <scope>NUCLEOTIDE SEQUENCE</scope>
    <source>
        <strain evidence="14">R5076</strain>
    </source>
</reference>
<keyword evidence="2" id="KW-1003">Cell membrane</keyword>
<evidence type="ECO:0000256" key="8">
    <source>
        <dbReference type="ARBA" id="ARBA00038408"/>
    </source>
</evidence>
<keyword evidence="5 12" id="KW-1133">Transmembrane helix</keyword>
<dbReference type="Pfam" id="PF13623">
    <property type="entry name" value="SurA_N_2"/>
    <property type="match status" value="1"/>
</dbReference>
<organism evidence="14 15">
    <name type="scientific">Prevotella lacticifex</name>
    <dbReference type="NCBI Taxonomy" id="2854755"/>
    <lineage>
        <taxon>Bacteria</taxon>
        <taxon>Pseudomonadati</taxon>
        <taxon>Bacteroidota</taxon>
        <taxon>Bacteroidia</taxon>
        <taxon>Bacteroidales</taxon>
        <taxon>Prevotellaceae</taxon>
        <taxon>Prevotella</taxon>
    </lineage>
</organism>
<comment type="subcellular location">
    <subcellularLocation>
        <location evidence="1">Cell inner membrane</location>
        <topology evidence="1">Single-pass type II membrane protein</topology>
        <orientation evidence="1">Periplasmic side</orientation>
    </subcellularLocation>
</comment>
<dbReference type="GO" id="GO:0005886">
    <property type="term" value="C:plasma membrane"/>
    <property type="evidence" value="ECO:0007669"/>
    <property type="project" value="UniProtKB-SubCell"/>
</dbReference>
<evidence type="ECO:0000256" key="3">
    <source>
        <dbReference type="ARBA" id="ARBA00022519"/>
    </source>
</evidence>
<keyword evidence="15" id="KW-1185">Reference proteome</keyword>
<evidence type="ECO:0000256" key="6">
    <source>
        <dbReference type="ARBA" id="ARBA00023136"/>
    </source>
</evidence>
<keyword evidence="11 14" id="KW-0413">Isomerase</keyword>
<evidence type="ECO:0000313" key="14">
    <source>
        <dbReference type="EMBL" id="GJG58028.1"/>
    </source>
</evidence>
<dbReference type="InterPro" id="IPR027304">
    <property type="entry name" value="Trigger_fact/SurA_dom_sf"/>
</dbReference>
<dbReference type="EMBL" id="BPUB01000001">
    <property type="protein sequence ID" value="GJG58028.1"/>
    <property type="molecule type" value="Genomic_DNA"/>
</dbReference>
<dbReference type="GO" id="GO:0003755">
    <property type="term" value="F:peptidyl-prolyl cis-trans isomerase activity"/>
    <property type="evidence" value="ECO:0007669"/>
    <property type="project" value="UniProtKB-KW"/>
</dbReference>
<keyword evidence="4 12" id="KW-0812">Transmembrane</keyword>
<proteinExistence type="inferred from homology"/>
<dbReference type="InterPro" id="IPR000297">
    <property type="entry name" value="PPIase_PpiC"/>
</dbReference>
<dbReference type="GeneID" id="72468930"/>
<dbReference type="PANTHER" id="PTHR47529:SF1">
    <property type="entry name" value="PERIPLASMIC CHAPERONE PPID"/>
    <property type="match status" value="1"/>
</dbReference>
<evidence type="ECO:0000313" key="15">
    <source>
        <dbReference type="Proteomes" id="UP000825483"/>
    </source>
</evidence>
<dbReference type="InterPro" id="IPR046357">
    <property type="entry name" value="PPIase_dom_sf"/>
</dbReference>
<evidence type="ECO:0000256" key="10">
    <source>
        <dbReference type="ARBA" id="ARBA00042775"/>
    </source>
</evidence>
<evidence type="ECO:0000256" key="7">
    <source>
        <dbReference type="ARBA" id="ARBA00023186"/>
    </source>
</evidence>
<dbReference type="AlphaFoldDB" id="A0A9R1C8M8"/>
<evidence type="ECO:0000259" key="13">
    <source>
        <dbReference type="PROSITE" id="PS50198"/>
    </source>
</evidence>
<evidence type="ECO:0000256" key="2">
    <source>
        <dbReference type="ARBA" id="ARBA00022475"/>
    </source>
</evidence>
<keyword evidence="11" id="KW-0697">Rotamase</keyword>
<evidence type="ECO:0000256" key="5">
    <source>
        <dbReference type="ARBA" id="ARBA00022989"/>
    </source>
</evidence>
<dbReference type="PROSITE" id="PS50198">
    <property type="entry name" value="PPIC_PPIASE_2"/>
    <property type="match status" value="1"/>
</dbReference>
<name>A0A9R1C8M8_9BACT</name>
<evidence type="ECO:0000256" key="11">
    <source>
        <dbReference type="PROSITE-ProRule" id="PRU00278"/>
    </source>
</evidence>
<sequence>MAALGKIRSRGVTLIIIIGLGLFAFIAEEAFRSCNGIKGEAHQQIGEVLGKKISVQDYQKLVDDVTNAQKMLAGTDNLTEDQLNQLRDGVWQQYVQYAIIENDAKKVGLTVTDDEVNNILKDGSSPLLQRDIPIPQFYNQQTGRFDYSIVQQFLADYDKAINSNPQMADQIKQSRDLWLYCENQLRHDLLQQKYSMLVQASVLSNKAEAKLAFKDENEEATIQCASFAYSDIKDSQVKISDDDLKAKYDELKPAFKQLFETRDLKYVAYQIKASAADRNALVKEMNGYQKQLATAADPAQVVGKSNSQVPYLGVPVSKDAYPQDIAAKIDSMAVGTTGVFESKADNTLNIIRLISKQELPDSVQYRQIQVTANTPDEARTKADSITKALAGGAKFEDVAKRYGQQGQQTWFTGKMYEGATTMNDDSRKLINALLTGEVNKVQNIAFDEGNVIVEVTDRKAMKEKFTAGVIKKIIDFSKDTRTEAYNKFSEFVTKSTTLDQLQKNARKYGYTVQDQNDIATSAHKIGQVGGSGIKDALKWVWKAKEGEVSPLYEAGDNDYLLVVYLNKIHPQGYRGLDDPQVKEIVKREVLKDKKAEMIMAKLKGVNSIQAAAAKGGKVSTVDKVTFASPAFVQTTGSVEPALSGAVARTAQGKFVSAPVKGNAGVYVFQVVRKAMRAGAKYNEQQEMQNCAMQSMQVMQGFMNDLQQQAGIVDNRYLFF</sequence>
<dbReference type="SUPFAM" id="SSF109998">
    <property type="entry name" value="Triger factor/SurA peptide-binding domain-like"/>
    <property type="match status" value="1"/>
</dbReference>
<evidence type="ECO:0000256" key="12">
    <source>
        <dbReference type="SAM" id="Phobius"/>
    </source>
</evidence>
<dbReference type="RefSeq" id="WP_223927158.1">
    <property type="nucleotide sequence ID" value="NZ_BPTU01000005.1"/>
</dbReference>
<dbReference type="SUPFAM" id="SSF54534">
    <property type="entry name" value="FKBP-like"/>
    <property type="match status" value="1"/>
</dbReference>
<evidence type="ECO:0000256" key="4">
    <source>
        <dbReference type="ARBA" id="ARBA00022692"/>
    </source>
</evidence>
<dbReference type="Pfam" id="PF13616">
    <property type="entry name" value="Rotamase_3"/>
    <property type="match status" value="1"/>
</dbReference>
<keyword evidence="3" id="KW-0997">Cell inner membrane</keyword>
<protein>
    <recommendedName>
        <fullName evidence="9">Periplasmic chaperone PpiD</fullName>
    </recommendedName>
    <alternativeName>
        <fullName evidence="10">Periplasmic folding chaperone</fullName>
    </alternativeName>
</protein>
<keyword evidence="6 12" id="KW-0472">Membrane</keyword>
<comment type="caution">
    <text evidence="14">The sequence shown here is derived from an EMBL/GenBank/DDBJ whole genome shotgun (WGS) entry which is preliminary data.</text>
</comment>
<dbReference type="Proteomes" id="UP000825483">
    <property type="component" value="Unassembled WGS sequence"/>
</dbReference>
<accession>A0A9R1C8M8</accession>
<dbReference type="InterPro" id="IPR052029">
    <property type="entry name" value="PpiD_chaperone"/>
</dbReference>
<keyword evidence="7" id="KW-0143">Chaperone</keyword>
<gene>
    <name evidence="14" type="ORF">PRLR5076_08790</name>
</gene>
<comment type="similarity">
    <text evidence="8">Belongs to the PpiD chaperone family.</text>
</comment>
<dbReference type="Gene3D" id="3.10.50.40">
    <property type="match status" value="1"/>
</dbReference>
<evidence type="ECO:0000256" key="1">
    <source>
        <dbReference type="ARBA" id="ARBA00004382"/>
    </source>
</evidence>
<dbReference type="PANTHER" id="PTHR47529">
    <property type="entry name" value="PEPTIDYL-PROLYL CIS-TRANS ISOMERASE D"/>
    <property type="match status" value="1"/>
</dbReference>